<dbReference type="STRING" id="33936.AZI98_13915"/>
<dbReference type="InterPro" id="IPR000889">
    <property type="entry name" value="Glutathione_peroxidase"/>
</dbReference>
<keyword evidence="2 5" id="KW-0575">Peroxidase</keyword>
<dbReference type="GO" id="GO:0034599">
    <property type="term" value="P:cellular response to oxidative stress"/>
    <property type="evidence" value="ECO:0007669"/>
    <property type="project" value="TreeGrafter"/>
</dbReference>
<dbReference type="GO" id="GO:0004601">
    <property type="term" value="F:peroxidase activity"/>
    <property type="evidence" value="ECO:0007669"/>
    <property type="project" value="UniProtKB-KW"/>
</dbReference>
<organism evidence="8 9">
    <name type="scientific">Aeribacillus pallidus</name>
    <dbReference type="NCBI Taxonomy" id="33936"/>
    <lineage>
        <taxon>Bacteria</taxon>
        <taxon>Bacillati</taxon>
        <taxon>Bacillota</taxon>
        <taxon>Bacilli</taxon>
        <taxon>Bacillales</taxon>
        <taxon>Bacillaceae</taxon>
        <taxon>Aeribacillus</taxon>
    </lineage>
</organism>
<evidence type="ECO:0000256" key="5">
    <source>
        <dbReference type="RuleBase" id="RU000499"/>
    </source>
</evidence>
<dbReference type="Gene3D" id="3.40.30.10">
    <property type="entry name" value="Glutaredoxin"/>
    <property type="match status" value="1"/>
</dbReference>
<dbReference type="Proteomes" id="UP000076476">
    <property type="component" value="Unassembled WGS sequence"/>
</dbReference>
<evidence type="ECO:0000256" key="3">
    <source>
        <dbReference type="ARBA" id="ARBA00023002"/>
    </source>
</evidence>
<dbReference type="PRINTS" id="PR01011">
    <property type="entry name" value="GLUTPROXDASE"/>
</dbReference>
<evidence type="ECO:0000313" key="9">
    <source>
        <dbReference type="Proteomes" id="UP000076476"/>
    </source>
</evidence>
<dbReference type="AlphaFoldDB" id="A0A161Y1M2"/>
<dbReference type="RefSeq" id="WP_063388877.1">
    <property type="nucleotide sequence ID" value="NZ_CP017703.1"/>
</dbReference>
<dbReference type="PANTHER" id="PTHR11592:SF78">
    <property type="entry name" value="GLUTATHIONE PEROXIDASE"/>
    <property type="match status" value="1"/>
</dbReference>
<dbReference type="PROSITE" id="PS00763">
    <property type="entry name" value="GLUTATHIONE_PEROXID_2"/>
    <property type="match status" value="1"/>
</dbReference>
<evidence type="ECO:0000256" key="4">
    <source>
        <dbReference type="PIRSR" id="PIRSR000303-1"/>
    </source>
</evidence>
<dbReference type="PIRSF" id="PIRSF000303">
    <property type="entry name" value="Glutathion_perox"/>
    <property type="match status" value="1"/>
</dbReference>
<dbReference type="GeneID" id="301127695"/>
<sequence>MSIYQFEVEKANGEKVSLAEFKGQVLLVVNTASKCRFTYQFEELQKLYKKYHDQGFEILGFPCNQFDQQEPGTSDEAASFCQLNYGVTFPMFAKIDVNGKNAHPLFEYLKNEAPFRGFDESNTAEKLLKIKLANEYPEWLVGNDIKWNFTKYLIDENGQVVNRYEPWDEPIDFEQDIQKLLKN</sequence>
<reference evidence="8 9" key="1">
    <citation type="submission" date="2016-04" db="EMBL/GenBank/DDBJ databases">
        <title>Draft genome sequence of Aeribacillus pallidus 8m3 from petroleum reservoir.</title>
        <authorList>
            <person name="Poltaraus A.B."/>
            <person name="Nazina T.N."/>
            <person name="Tourova T.P."/>
            <person name="Malakho S.M."/>
            <person name="Korshunova A.V."/>
            <person name="Sokolova D.S."/>
        </authorList>
    </citation>
    <scope>NUCLEOTIDE SEQUENCE [LARGE SCALE GENOMIC DNA]</scope>
    <source>
        <strain evidence="8 9">8m3</strain>
    </source>
</reference>
<accession>A0A161Y1M2</accession>
<dbReference type="SUPFAM" id="SSF52833">
    <property type="entry name" value="Thioredoxin-like"/>
    <property type="match status" value="1"/>
</dbReference>
<evidence type="ECO:0000259" key="6">
    <source>
        <dbReference type="PROSITE" id="PS51352"/>
    </source>
</evidence>
<evidence type="ECO:0000313" key="10">
    <source>
        <dbReference type="Proteomes" id="UP000214606"/>
    </source>
</evidence>
<feature type="domain" description="Thioredoxin" evidence="6">
    <location>
        <begin position="1"/>
        <end position="182"/>
    </location>
</feature>
<keyword evidence="9" id="KW-1185">Reference proteome</keyword>
<dbReference type="KEGG" id="apak:AP3564_00480"/>
<dbReference type="InterPro" id="IPR036249">
    <property type="entry name" value="Thioredoxin-like_sf"/>
</dbReference>
<evidence type="ECO:0000313" key="7">
    <source>
        <dbReference type="EMBL" id="ASS88932.1"/>
    </source>
</evidence>
<dbReference type="PANTHER" id="PTHR11592">
    <property type="entry name" value="GLUTATHIONE PEROXIDASE"/>
    <property type="match status" value="1"/>
</dbReference>
<dbReference type="EMBL" id="LWBR01000048">
    <property type="protein sequence ID" value="KZN95532.1"/>
    <property type="molecule type" value="Genomic_DNA"/>
</dbReference>
<proteinExistence type="inferred from homology"/>
<dbReference type="FunFam" id="3.40.30.10:FF:000010">
    <property type="entry name" value="Glutathione peroxidase"/>
    <property type="match status" value="1"/>
</dbReference>
<evidence type="ECO:0000256" key="1">
    <source>
        <dbReference type="ARBA" id="ARBA00006926"/>
    </source>
</evidence>
<gene>
    <name evidence="7" type="ORF">AP3564_00480</name>
    <name evidence="8" type="ORF">AZI98_13915</name>
</gene>
<dbReference type="CDD" id="cd00340">
    <property type="entry name" value="GSH_Peroxidase"/>
    <property type="match status" value="1"/>
</dbReference>
<dbReference type="PROSITE" id="PS51355">
    <property type="entry name" value="GLUTATHIONE_PEROXID_3"/>
    <property type="match status" value="1"/>
</dbReference>
<protein>
    <recommendedName>
        <fullName evidence="5">Glutathione peroxidase</fullName>
    </recommendedName>
</protein>
<dbReference type="PROSITE" id="PS51352">
    <property type="entry name" value="THIOREDOXIN_2"/>
    <property type="match status" value="1"/>
</dbReference>
<keyword evidence="3 5" id="KW-0560">Oxidoreductase</keyword>
<evidence type="ECO:0000256" key="2">
    <source>
        <dbReference type="ARBA" id="ARBA00022559"/>
    </source>
</evidence>
<feature type="active site" evidence="4">
    <location>
        <position position="35"/>
    </location>
</feature>
<dbReference type="InterPro" id="IPR029760">
    <property type="entry name" value="GPX_CS"/>
</dbReference>
<dbReference type="InterPro" id="IPR013766">
    <property type="entry name" value="Thioredoxin_domain"/>
</dbReference>
<name>A0A161Y1M2_9BACI</name>
<dbReference type="Proteomes" id="UP000214606">
    <property type="component" value="Chromosome"/>
</dbReference>
<reference evidence="7 10" key="2">
    <citation type="submission" date="2016-10" db="EMBL/GenBank/DDBJ databases">
        <title>The whole genome sequencing and assembly of Aeribacillus pallidus KCTC3564 strain.</title>
        <authorList>
            <person name="Lee Y.-J."/>
            <person name="Park M.-K."/>
            <person name="Yi H."/>
            <person name="Bahn Y.-S."/>
            <person name="Kim J.F."/>
            <person name="Lee D.-W."/>
        </authorList>
    </citation>
    <scope>NUCLEOTIDE SEQUENCE [LARGE SCALE GENOMIC DNA]</scope>
    <source>
        <strain evidence="7 10">KCTC3564</strain>
    </source>
</reference>
<evidence type="ECO:0000313" key="8">
    <source>
        <dbReference type="EMBL" id="KZN95532.1"/>
    </source>
</evidence>
<dbReference type="Pfam" id="PF00255">
    <property type="entry name" value="GSHPx"/>
    <property type="match status" value="1"/>
</dbReference>
<dbReference type="EMBL" id="CP017703">
    <property type="protein sequence ID" value="ASS88932.1"/>
    <property type="molecule type" value="Genomic_DNA"/>
</dbReference>
<dbReference type="OrthoDB" id="9789406at2"/>
<comment type="similarity">
    <text evidence="1 5">Belongs to the glutathione peroxidase family.</text>
</comment>